<dbReference type="Gene3D" id="1.25.40.10">
    <property type="entry name" value="Tetratricopeptide repeat domain"/>
    <property type="match status" value="1"/>
</dbReference>
<keyword evidence="2" id="KW-1185">Reference proteome</keyword>
<dbReference type="EMBL" id="JABXWD010000003">
    <property type="protein sequence ID" value="MBV6340027.1"/>
    <property type="molecule type" value="Genomic_DNA"/>
</dbReference>
<evidence type="ECO:0000313" key="2">
    <source>
        <dbReference type="Proteomes" id="UP001196980"/>
    </source>
</evidence>
<dbReference type="RefSeq" id="WP_218250645.1">
    <property type="nucleotide sequence ID" value="NZ_JABXWD010000003.1"/>
</dbReference>
<dbReference type="InterPro" id="IPR011990">
    <property type="entry name" value="TPR-like_helical_dom_sf"/>
</dbReference>
<name>A0ABS6RUA3_9BACT</name>
<evidence type="ECO:0000313" key="1">
    <source>
        <dbReference type="EMBL" id="MBV6340027.1"/>
    </source>
</evidence>
<protein>
    <submittedName>
        <fullName evidence="1">Tetratricopeptide repeat protein</fullName>
    </submittedName>
</protein>
<gene>
    <name evidence="1" type="ORF">HWQ67_00360</name>
</gene>
<sequence>MKRLVVLLAVVIVLLLPGCAGKKDKELFETAQFEEKQNNREHARQLYEEIVTKFPDSEYATKARERLSEIKK</sequence>
<organism evidence="1 2">
    <name type="scientific">Candidatus Magnetobacterium casense</name>
    <dbReference type="NCBI Taxonomy" id="1455061"/>
    <lineage>
        <taxon>Bacteria</taxon>
        <taxon>Pseudomonadati</taxon>
        <taxon>Nitrospirota</taxon>
        <taxon>Thermodesulfovibrionia</taxon>
        <taxon>Thermodesulfovibrionales</taxon>
        <taxon>Candidatus Magnetobacteriaceae</taxon>
        <taxon>Candidatus Magnetobacterium</taxon>
    </lineage>
</organism>
<accession>A0ABS6RUA3</accession>
<reference evidence="1 2" key="1">
    <citation type="journal article" date="2020" name="J Geophys Res Biogeosci">
        <title>Magnetotaxis as an Adaptation to Enable Bacterial Shuttling of Microbial Sulfur and Sulfur Cycling Across Aquatic Oxic#Anoxic Interfaces.</title>
        <authorList>
            <person name="Li J."/>
            <person name="Liu P."/>
            <person name="Wang J."/>
            <person name="Roberts A.P."/>
            <person name="Pan Y."/>
        </authorList>
    </citation>
    <scope>NUCLEOTIDE SEQUENCE [LARGE SCALE GENOMIC DNA]</scope>
    <source>
        <strain evidence="1 2">MYR-1_YQ</strain>
    </source>
</reference>
<proteinExistence type="predicted"/>
<dbReference type="Proteomes" id="UP001196980">
    <property type="component" value="Unassembled WGS sequence"/>
</dbReference>
<comment type="caution">
    <text evidence="1">The sequence shown here is derived from an EMBL/GenBank/DDBJ whole genome shotgun (WGS) entry which is preliminary data.</text>
</comment>